<feature type="transmembrane region" description="Helical" evidence="2">
    <location>
        <begin position="41"/>
        <end position="60"/>
    </location>
</feature>
<sequence>MAPTLSRLLNFLTFFLTVLTCLQHASVNGVAEPASSSGSAWRTWVWALYVVSLITLLSWWPMKTNHVVLSSLSLSGLFVAFLAATSPLSIVVQLSYVARTCIFSVFGAMSRLSADTTTIEPRRVIDDVKIAVEVPFAAPAMERMPTRTVSFPTSTPAPPASPSTVASVSTRAPSSPHRPQATPAAPPSPRHLQLSTIFRAPSPPASTDSCARSCGSPTGGISPSSDSSRSRIITRCSCCRCICSSRRDSLSASGSMSKSL</sequence>
<dbReference type="Proteomes" id="UP000274822">
    <property type="component" value="Unassembled WGS sequence"/>
</dbReference>
<feature type="signal peptide" evidence="3">
    <location>
        <begin position="1"/>
        <end position="20"/>
    </location>
</feature>
<dbReference type="AlphaFoldDB" id="A0A433Q1U3"/>
<keyword evidence="2" id="KW-0472">Membrane</keyword>
<evidence type="ECO:0000313" key="4">
    <source>
        <dbReference type="EMBL" id="RUS23702.1"/>
    </source>
</evidence>
<keyword evidence="5" id="KW-1185">Reference proteome</keyword>
<comment type="caution">
    <text evidence="4">The sequence shown here is derived from an EMBL/GenBank/DDBJ whole genome shotgun (WGS) entry which is preliminary data.</text>
</comment>
<reference evidence="4 5" key="1">
    <citation type="journal article" date="2018" name="New Phytol.">
        <title>Phylogenomics of Endogonaceae and evolution of mycorrhizas within Mucoromycota.</title>
        <authorList>
            <person name="Chang Y."/>
            <person name="Desiro A."/>
            <person name="Na H."/>
            <person name="Sandor L."/>
            <person name="Lipzen A."/>
            <person name="Clum A."/>
            <person name="Barry K."/>
            <person name="Grigoriev I.V."/>
            <person name="Martin F.M."/>
            <person name="Stajich J.E."/>
            <person name="Smith M.E."/>
            <person name="Bonito G."/>
            <person name="Spatafora J.W."/>
        </authorList>
    </citation>
    <scope>NUCLEOTIDE SEQUENCE [LARGE SCALE GENOMIC DNA]</scope>
    <source>
        <strain evidence="4 5">AD002</strain>
    </source>
</reference>
<evidence type="ECO:0000256" key="1">
    <source>
        <dbReference type="SAM" id="MobiDB-lite"/>
    </source>
</evidence>
<feature type="compositionally biased region" description="Low complexity" evidence="1">
    <location>
        <begin position="213"/>
        <end position="228"/>
    </location>
</feature>
<name>A0A433Q1U3_9FUNG</name>
<dbReference type="EMBL" id="RBNJ01018851">
    <property type="protein sequence ID" value="RUS23702.1"/>
    <property type="molecule type" value="Genomic_DNA"/>
</dbReference>
<evidence type="ECO:0000256" key="2">
    <source>
        <dbReference type="SAM" id="Phobius"/>
    </source>
</evidence>
<protein>
    <submittedName>
        <fullName evidence="4">Uncharacterized protein</fullName>
    </submittedName>
</protein>
<feature type="region of interest" description="Disordered" evidence="1">
    <location>
        <begin position="148"/>
        <end position="228"/>
    </location>
</feature>
<accession>A0A433Q1U3</accession>
<proteinExistence type="predicted"/>
<keyword evidence="3" id="KW-0732">Signal</keyword>
<organism evidence="4 5">
    <name type="scientific">Jimgerdemannia flammicorona</name>
    <dbReference type="NCBI Taxonomy" id="994334"/>
    <lineage>
        <taxon>Eukaryota</taxon>
        <taxon>Fungi</taxon>
        <taxon>Fungi incertae sedis</taxon>
        <taxon>Mucoromycota</taxon>
        <taxon>Mucoromycotina</taxon>
        <taxon>Endogonomycetes</taxon>
        <taxon>Endogonales</taxon>
        <taxon>Endogonaceae</taxon>
        <taxon>Jimgerdemannia</taxon>
    </lineage>
</organism>
<evidence type="ECO:0000256" key="3">
    <source>
        <dbReference type="SAM" id="SignalP"/>
    </source>
</evidence>
<gene>
    <name evidence="4" type="ORF">BC938DRAFT_474745</name>
</gene>
<feature type="transmembrane region" description="Helical" evidence="2">
    <location>
        <begin position="67"/>
        <end position="90"/>
    </location>
</feature>
<feature type="chain" id="PRO_5019317672" evidence="3">
    <location>
        <begin position="21"/>
        <end position="260"/>
    </location>
</feature>
<evidence type="ECO:0000313" key="5">
    <source>
        <dbReference type="Proteomes" id="UP000274822"/>
    </source>
</evidence>
<keyword evidence="2" id="KW-1133">Transmembrane helix</keyword>
<keyword evidence="2" id="KW-0812">Transmembrane</keyword>